<dbReference type="STRING" id="683260.SAMN05421874_103318"/>
<dbReference type="Proteomes" id="UP000198683">
    <property type="component" value="Unassembled WGS sequence"/>
</dbReference>
<gene>
    <name evidence="1" type="ORF">SAMN05421874_103318</name>
</gene>
<organism evidence="1 2">
    <name type="scientific">Nonomuraea maritima</name>
    <dbReference type="NCBI Taxonomy" id="683260"/>
    <lineage>
        <taxon>Bacteria</taxon>
        <taxon>Bacillati</taxon>
        <taxon>Actinomycetota</taxon>
        <taxon>Actinomycetes</taxon>
        <taxon>Streptosporangiales</taxon>
        <taxon>Streptosporangiaceae</taxon>
        <taxon>Nonomuraea</taxon>
    </lineage>
</organism>
<name>A0A1G8WXT6_9ACTN</name>
<dbReference type="RefSeq" id="WP_176903001.1">
    <property type="nucleotide sequence ID" value="NZ_FNFB01000003.1"/>
</dbReference>
<evidence type="ECO:0000313" key="2">
    <source>
        <dbReference type="Proteomes" id="UP000198683"/>
    </source>
</evidence>
<sequence length="91" mass="9968">MSELLVEIPYSHLHPGLILDAPAGTTDFLVVFGDGSEARAELLRDHADRPLLRVGGYVTAHGAVSDERVWTIREIAPHGDRDRIRLGDALT</sequence>
<evidence type="ECO:0000313" key="1">
    <source>
        <dbReference type="EMBL" id="SDJ82435.1"/>
    </source>
</evidence>
<protein>
    <submittedName>
        <fullName evidence="1">Uncharacterized protein</fullName>
    </submittedName>
</protein>
<dbReference type="EMBL" id="FNFB01000003">
    <property type="protein sequence ID" value="SDJ82435.1"/>
    <property type="molecule type" value="Genomic_DNA"/>
</dbReference>
<proteinExistence type="predicted"/>
<dbReference type="AlphaFoldDB" id="A0A1G8WXT6"/>
<accession>A0A1G8WXT6</accession>
<reference evidence="1 2" key="1">
    <citation type="submission" date="2016-10" db="EMBL/GenBank/DDBJ databases">
        <authorList>
            <person name="de Groot N.N."/>
        </authorList>
    </citation>
    <scope>NUCLEOTIDE SEQUENCE [LARGE SCALE GENOMIC DNA]</scope>
    <source>
        <strain evidence="1 2">CGMCC 4.5681</strain>
    </source>
</reference>
<keyword evidence="2" id="KW-1185">Reference proteome</keyword>